<dbReference type="RefSeq" id="WP_090328910.1">
    <property type="nucleotide sequence ID" value="NZ_FNSL01000001.1"/>
</dbReference>
<evidence type="ECO:0000313" key="4">
    <source>
        <dbReference type="EMBL" id="SEB59459.1"/>
    </source>
</evidence>
<dbReference type="GO" id="GO:0016903">
    <property type="term" value="F:oxidoreductase activity, acting on the aldehyde or oxo group of donors"/>
    <property type="evidence" value="ECO:0007669"/>
    <property type="project" value="InterPro"/>
</dbReference>
<protein>
    <submittedName>
        <fullName evidence="4">Indolepyruvate ferredoxin oxidoreductase beta subunit</fullName>
    </submittedName>
</protein>
<reference evidence="5" key="1">
    <citation type="submission" date="2016-10" db="EMBL/GenBank/DDBJ databases">
        <authorList>
            <person name="Varghese N."/>
            <person name="Submissions S."/>
        </authorList>
    </citation>
    <scope>NUCLEOTIDE SEQUENCE [LARGE SCALE GENOMIC DNA]</scope>
    <source>
        <strain evidence="5">ES.061</strain>
    </source>
</reference>
<gene>
    <name evidence="4" type="ORF">SAMN05216452_2337</name>
</gene>
<name>A0A1H4KLL4_9HYPH</name>
<proteinExistence type="predicted"/>
<dbReference type="Pfam" id="PF01558">
    <property type="entry name" value="POR"/>
    <property type="match status" value="1"/>
</dbReference>
<dbReference type="Gene3D" id="3.40.920.10">
    <property type="entry name" value="Pyruvate-ferredoxin oxidoreductase, PFOR, domain III"/>
    <property type="match status" value="1"/>
</dbReference>
<accession>A0A1H4KLL4</accession>
<dbReference type="NCBIfam" id="NF006179">
    <property type="entry name" value="PRK08312.1"/>
    <property type="match status" value="1"/>
</dbReference>
<dbReference type="EMBL" id="FNSL01000001">
    <property type="protein sequence ID" value="SEB59459.1"/>
    <property type="molecule type" value="Genomic_DNA"/>
</dbReference>
<dbReference type="Proteomes" id="UP000199064">
    <property type="component" value="Unassembled WGS sequence"/>
</dbReference>
<keyword evidence="4" id="KW-0670">Pyruvate</keyword>
<organism evidence="4 5">
    <name type="scientific">Nitratireductor aquibiodomus</name>
    <dbReference type="NCBI Taxonomy" id="204799"/>
    <lineage>
        <taxon>Bacteria</taxon>
        <taxon>Pseudomonadati</taxon>
        <taxon>Pseudomonadota</taxon>
        <taxon>Alphaproteobacteria</taxon>
        <taxon>Hyphomicrobiales</taxon>
        <taxon>Phyllobacteriaceae</taxon>
        <taxon>Nitratireductor</taxon>
    </lineage>
</organism>
<evidence type="ECO:0000256" key="1">
    <source>
        <dbReference type="ARBA" id="ARBA00023002"/>
    </source>
</evidence>
<dbReference type="AlphaFoldDB" id="A0A1H4KLL4"/>
<feature type="domain" description="Pyruvate/ketoisovalerate oxidoreductase catalytic" evidence="2">
    <location>
        <begin position="22"/>
        <end position="208"/>
    </location>
</feature>
<evidence type="ECO:0000259" key="2">
    <source>
        <dbReference type="Pfam" id="PF01558"/>
    </source>
</evidence>
<sequence length="513" mass="56321">MAERMNEKEEQKIIKLAILAVGGQGGGVLTNWITDVAERNGYLAQATSVAGVAQRTGATIYYVEMCQDTGRRPVFSLAPAQGDIDILIAAELMEAGRAVMRGFVTPDRTTLIASAHRIAAVSEKIEPGDGRADSPTVHRNAREAANRYICFDMEKVAVEAGSVISSSLFGALAGSGALPFPRESYEETIEASGRGVKASLAAFGRAFELTVSGERVEEVRANAAPASRQIAVEGPERLVARWNALAARAEAYPEPVRAMALAGLRKVVDYQDLAYGAEYLDRLESALALDSAEKGHALGEAAAKHVANAMCYDDILRVADLKTRTARAERIRKEMKVGEAHVLQVTEFFHPRVEEFCGTLPAGLGRFIENRPGLARWVDRRINRGRRIRTDSLFGFGALWLIGTLRPWRRSLLRHQVEEAHLERWYALALDTAQRDYALGVEILNCRRLIKGYSDTHVRAHSKFDRVLSGLTLLEGRDDAADWLRRLRDAALKDEKGEMLDGALKTVATLEAA</sequence>
<evidence type="ECO:0000313" key="5">
    <source>
        <dbReference type="Proteomes" id="UP000199064"/>
    </source>
</evidence>
<dbReference type="InterPro" id="IPR002869">
    <property type="entry name" value="Pyrv_flavodox_OxRed_cen"/>
</dbReference>
<keyword evidence="1" id="KW-0560">Oxidoreductase</keyword>
<evidence type="ECO:0000259" key="3">
    <source>
        <dbReference type="Pfam" id="PF20169"/>
    </source>
</evidence>
<dbReference type="PANTHER" id="PTHR43854">
    <property type="entry name" value="INDOLEPYRUVATE OXIDOREDUCTASE SUBUNIT IORB"/>
    <property type="match status" value="1"/>
</dbReference>
<dbReference type="InterPro" id="IPR019752">
    <property type="entry name" value="Pyrv/ketoisovalerate_OxRed_cat"/>
</dbReference>
<dbReference type="InterPro" id="IPR052198">
    <property type="entry name" value="IorB_Oxidoreductase"/>
</dbReference>
<dbReference type="PANTHER" id="PTHR43854:SF1">
    <property type="entry name" value="INDOLEPYRUVATE OXIDOREDUCTASE SUBUNIT IORB"/>
    <property type="match status" value="1"/>
</dbReference>
<dbReference type="SUPFAM" id="SSF53323">
    <property type="entry name" value="Pyruvate-ferredoxin oxidoreductase, PFOR, domain III"/>
    <property type="match status" value="1"/>
</dbReference>
<dbReference type="InterPro" id="IPR046667">
    <property type="entry name" value="DUF6537"/>
</dbReference>
<keyword evidence="5" id="KW-1185">Reference proteome</keyword>
<feature type="domain" description="DUF6537" evidence="3">
    <location>
        <begin position="257"/>
        <end position="468"/>
    </location>
</feature>
<dbReference type="Pfam" id="PF20169">
    <property type="entry name" value="DUF6537"/>
    <property type="match status" value="1"/>
</dbReference>